<reference evidence="5 6" key="1">
    <citation type="submission" date="2018-11" db="EMBL/GenBank/DDBJ databases">
        <authorList>
            <consortium name="Pathogen Informatics"/>
        </authorList>
    </citation>
    <scope>NUCLEOTIDE SEQUENCE [LARGE SCALE GENOMIC DNA]</scope>
</reference>
<keyword evidence="2 4" id="KW-0647">Proteasome</keyword>
<evidence type="ECO:0000256" key="4">
    <source>
        <dbReference type="PIRNR" id="PIRNR001213"/>
    </source>
</evidence>
<sequence length="248" mass="27207">MALIMNTKAFPSYAGYMSDTRSHTMAPSCSGTSVVGIKFRDGVIIAADSLVSYGSLGRYTNFDRVLKVNERTALACSGDIADFQYLTKQINKQILTESLLGDGFATSPQALHSWITRVMYHRRSQFDPLWNSHIVGGVQKDGTPYLGYTNMIGVAFTENCVATGFGSHIAVPILRKVIETKADSNVANLTYDDALAALKEAMTVLYYRDCRAFNMYKIAVVTKDGASVSDTQKLEANWEMAGDVVGYE</sequence>
<dbReference type="PIRSF" id="PIRSF001213">
    <property type="entry name" value="Psome_endopept_beta"/>
    <property type="match status" value="1"/>
</dbReference>
<gene>
    <name evidence="5" type="ORF">TASK_LOCUS7999</name>
</gene>
<keyword evidence="1 4" id="KW-0963">Cytoplasm</keyword>
<keyword evidence="6" id="KW-1185">Reference proteome</keyword>
<evidence type="ECO:0000313" key="5">
    <source>
        <dbReference type="EMBL" id="VDK39385.1"/>
    </source>
</evidence>
<dbReference type="SUPFAM" id="SSF56235">
    <property type="entry name" value="N-terminal nucleophile aminohydrolases (Ntn hydrolases)"/>
    <property type="match status" value="1"/>
</dbReference>
<evidence type="ECO:0000256" key="1">
    <source>
        <dbReference type="ARBA" id="ARBA00022490"/>
    </source>
</evidence>
<dbReference type="PANTHER" id="PTHR32194:SF6">
    <property type="entry name" value="PROTEASOME SUBUNIT BETA"/>
    <property type="match status" value="1"/>
</dbReference>
<comment type="function">
    <text evidence="4">Non-catalytic component of the proteasome.</text>
</comment>
<keyword evidence="3 4" id="KW-0539">Nucleus</keyword>
<organism evidence="5 6">
    <name type="scientific">Taenia asiatica</name>
    <name type="common">Asian tapeworm</name>
    <dbReference type="NCBI Taxonomy" id="60517"/>
    <lineage>
        <taxon>Eukaryota</taxon>
        <taxon>Metazoa</taxon>
        <taxon>Spiralia</taxon>
        <taxon>Lophotrochozoa</taxon>
        <taxon>Platyhelminthes</taxon>
        <taxon>Cestoda</taxon>
        <taxon>Eucestoda</taxon>
        <taxon>Cyclophyllidea</taxon>
        <taxon>Taeniidae</taxon>
        <taxon>Taenia</taxon>
    </lineage>
</organism>
<dbReference type="InterPro" id="IPR016295">
    <property type="entry name" value="Proteasome_beta4"/>
</dbReference>
<evidence type="ECO:0000256" key="2">
    <source>
        <dbReference type="ARBA" id="ARBA00022942"/>
    </source>
</evidence>
<dbReference type="AlphaFoldDB" id="A0A3P6QGK4"/>
<evidence type="ECO:0000256" key="3">
    <source>
        <dbReference type="ARBA" id="ARBA00023242"/>
    </source>
</evidence>
<dbReference type="InterPro" id="IPR001353">
    <property type="entry name" value="Proteasome_sua/b"/>
</dbReference>
<comment type="subcellular location">
    <subcellularLocation>
        <location evidence="4">Cytoplasm</location>
    </subcellularLocation>
    <subcellularLocation>
        <location evidence="4">Nucleus</location>
    </subcellularLocation>
</comment>
<dbReference type="PROSITE" id="PS00854">
    <property type="entry name" value="PROTEASOME_BETA_1"/>
    <property type="match status" value="1"/>
</dbReference>
<dbReference type="GO" id="GO:0005737">
    <property type="term" value="C:cytoplasm"/>
    <property type="evidence" value="ECO:0007669"/>
    <property type="project" value="UniProtKB-SubCell"/>
</dbReference>
<dbReference type="Gene3D" id="3.60.20.10">
    <property type="entry name" value="Glutamine Phosphoribosylpyrophosphate, subunit 1, domain 1"/>
    <property type="match status" value="1"/>
</dbReference>
<dbReference type="GO" id="GO:0005634">
    <property type="term" value="C:nucleus"/>
    <property type="evidence" value="ECO:0007669"/>
    <property type="project" value="UniProtKB-SubCell"/>
</dbReference>
<dbReference type="GO" id="GO:0019774">
    <property type="term" value="C:proteasome core complex, beta-subunit complex"/>
    <property type="evidence" value="ECO:0007669"/>
    <property type="project" value="UniProtKB-UniRule"/>
</dbReference>
<dbReference type="InterPro" id="IPR016050">
    <property type="entry name" value="Proteasome_bsu_CS"/>
</dbReference>
<dbReference type="PROSITE" id="PS51476">
    <property type="entry name" value="PROTEASOME_BETA_2"/>
    <property type="match status" value="1"/>
</dbReference>
<dbReference type="InterPro" id="IPR023333">
    <property type="entry name" value="Proteasome_suB-type"/>
</dbReference>
<evidence type="ECO:0000313" key="6">
    <source>
        <dbReference type="Proteomes" id="UP000282613"/>
    </source>
</evidence>
<dbReference type="GO" id="GO:0051603">
    <property type="term" value="P:proteolysis involved in protein catabolic process"/>
    <property type="evidence" value="ECO:0007669"/>
    <property type="project" value="InterPro"/>
</dbReference>
<comment type="similarity">
    <text evidence="4">Belongs to the peptidase T1B family.</text>
</comment>
<name>A0A3P6QGK4_TAEAS</name>
<protein>
    <recommendedName>
        <fullName evidence="4">Proteasome subunit beta</fullName>
    </recommendedName>
</protein>
<dbReference type="EMBL" id="UYRS01018712">
    <property type="protein sequence ID" value="VDK39385.1"/>
    <property type="molecule type" value="Genomic_DNA"/>
</dbReference>
<dbReference type="PANTHER" id="PTHR32194">
    <property type="entry name" value="METALLOPROTEASE TLDD"/>
    <property type="match status" value="1"/>
</dbReference>
<dbReference type="InterPro" id="IPR029055">
    <property type="entry name" value="Ntn_hydrolases_N"/>
</dbReference>
<accession>A0A3P6QGK4</accession>
<dbReference type="Pfam" id="PF00227">
    <property type="entry name" value="Proteasome"/>
    <property type="match status" value="1"/>
</dbReference>
<dbReference type="CDD" id="cd03760">
    <property type="entry name" value="proteasome_beta_type_4"/>
    <property type="match status" value="1"/>
</dbReference>
<dbReference type="OrthoDB" id="7854943at2759"/>
<proteinExistence type="inferred from homology"/>
<dbReference type="Proteomes" id="UP000282613">
    <property type="component" value="Unassembled WGS sequence"/>
</dbReference>